<dbReference type="Proteomes" id="UP000236370">
    <property type="component" value="Unassembled WGS sequence"/>
</dbReference>
<keyword evidence="1" id="KW-0732">Signal</keyword>
<evidence type="ECO:0000313" key="2">
    <source>
        <dbReference type="EMBL" id="PNI18163.1"/>
    </source>
</evidence>
<dbReference type="AlphaFoldDB" id="A0A2J8J5W9"/>
<name>A0A2J8J5W9_PANTR</name>
<dbReference type="SMR" id="A0A2J8J5W9"/>
<gene>
    <name evidence="2" type="ORF">CK820_G0050491</name>
</gene>
<comment type="caution">
    <text evidence="2">The sequence shown here is derived from an EMBL/GenBank/DDBJ whole genome shotgun (WGS) entry which is preliminary data.</text>
</comment>
<feature type="chain" id="PRO_5014392978" evidence="1">
    <location>
        <begin position="21"/>
        <end position="62"/>
    </location>
</feature>
<sequence length="62" mass="6816">MAQLWLSCFLLPALVVSVAANVAPKFLANMTSVILPEDLPVVQNGIQECRKLPDETRDTKGY</sequence>
<protein>
    <submittedName>
        <fullName evidence="2">CDHR2 isoform 7</fullName>
    </submittedName>
</protein>
<proteinExistence type="predicted"/>
<reference evidence="2 3" key="1">
    <citation type="submission" date="2017-12" db="EMBL/GenBank/DDBJ databases">
        <title>High-resolution comparative analysis of great ape genomes.</title>
        <authorList>
            <person name="Pollen A."/>
            <person name="Hastie A."/>
            <person name="Hormozdiari F."/>
            <person name="Dougherty M."/>
            <person name="Liu R."/>
            <person name="Chaisson M."/>
            <person name="Hoppe E."/>
            <person name="Hill C."/>
            <person name="Pang A."/>
            <person name="Hillier L."/>
            <person name="Baker C."/>
            <person name="Armstrong J."/>
            <person name="Shendure J."/>
            <person name="Paten B."/>
            <person name="Wilson R."/>
            <person name="Chao H."/>
            <person name="Schneider V."/>
            <person name="Ventura M."/>
            <person name="Kronenberg Z."/>
            <person name="Murali S."/>
            <person name="Gordon D."/>
            <person name="Cantsilieris S."/>
            <person name="Munson K."/>
            <person name="Nelson B."/>
            <person name="Raja A."/>
            <person name="Underwood J."/>
            <person name="Diekhans M."/>
            <person name="Fiddes I."/>
            <person name="Haussler D."/>
            <person name="Eichler E."/>
        </authorList>
    </citation>
    <scope>NUCLEOTIDE SEQUENCE [LARGE SCALE GENOMIC DNA]</scope>
    <source>
        <strain evidence="2">Yerkes chimp pedigree #C0471</strain>
    </source>
</reference>
<accession>A0A2J8J5W9</accession>
<evidence type="ECO:0000313" key="3">
    <source>
        <dbReference type="Proteomes" id="UP000236370"/>
    </source>
</evidence>
<evidence type="ECO:0000256" key="1">
    <source>
        <dbReference type="SAM" id="SignalP"/>
    </source>
</evidence>
<dbReference type="EMBL" id="NBAG03000516">
    <property type="protein sequence ID" value="PNI18163.1"/>
    <property type="molecule type" value="Genomic_DNA"/>
</dbReference>
<organism evidence="2 3">
    <name type="scientific">Pan troglodytes</name>
    <name type="common">Chimpanzee</name>
    <dbReference type="NCBI Taxonomy" id="9598"/>
    <lineage>
        <taxon>Eukaryota</taxon>
        <taxon>Metazoa</taxon>
        <taxon>Chordata</taxon>
        <taxon>Craniata</taxon>
        <taxon>Vertebrata</taxon>
        <taxon>Euteleostomi</taxon>
        <taxon>Mammalia</taxon>
        <taxon>Eutheria</taxon>
        <taxon>Euarchontoglires</taxon>
        <taxon>Primates</taxon>
        <taxon>Haplorrhini</taxon>
        <taxon>Catarrhini</taxon>
        <taxon>Hominidae</taxon>
        <taxon>Pan</taxon>
    </lineage>
</organism>
<feature type="signal peptide" evidence="1">
    <location>
        <begin position="1"/>
        <end position="20"/>
    </location>
</feature>